<dbReference type="PANTHER" id="PTHR45138">
    <property type="entry name" value="REGULATORY COMPONENTS OF SENSORY TRANSDUCTION SYSTEM"/>
    <property type="match status" value="1"/>
</dbReference>
<evidence type="ECO:0000259" key="1">
    <source>
        <dbReference type="PROSITE" id="PS50887"/>
    </source>
</evidence>
<proteinExistence type="predicted"/>
<dbReference type="SUPFAM" id="SSF55073">
    <property type="entry name" value="Nucleotide cyclase"/>
    <property type="match status" value="2"/>
</dbReference>
<dbReference type="Gene3D" id="3.30.70.270">
    <property type="match status" value="2"/>
</dbReference>
<dbReference type="InterPro" id="IPR000160">
    <property type="entry name" value="GGDEF_dom"/>
</dbReference>
<dbReference type="NCBIfam" id="TIGR00254">
    <property type="entry name" value="GGDEF"/>
    <property type="match status" value="1"/>
</dbReference>
<dbReference type="PROSITE" id="PS50887">
    <property type="entry name" value="GGDEF"/>
    <property type="match status" value="1"/>
</dbReference>
<dbReference type="GO" id="GO:1902201">
    <property type="term" value="P:negative regulation of bacterial-type flagellum-dependent cell motility"/>
    <property type="evidence" value="ECO:0007669"/>
    <property type="project" value="TreeGrafter"/>
</dbReference>
<dbReference type="InterPro" id="IPR050469">
    <property type="entry name" value="Diguanylate_Cyclase"/>
</dbReference>
<dbReference type="InterPro" id="IPR043128">
    <property type="entry name" value="Rev_trsase/Diguanyl_cyclase"/>
</dbReference>
<evidence type="ECO:0000313" key="2">
    <source>
        <dbReference type="EMBL" id="MCC2211343.1"/>
    </source>
</evidence>
<gene>
    <name evidence="2" type="ORF">LKE05_11150</name>
</gene>
<reference evidence="2 3" key="1">
    <citation type="submission" date="2021-10" db="EMBL/GenBank/DDBJ databases">
        <title>Anaerobic single-cell dispensing facilitates the cultivation of human gut bacteria.</title>
        <authorList>
            <person name="Afrizal A."/>
        </authorList>
    </citation>
    <scope>NUCLEOTIDE SEQUENCE [LARGE SCALE GENOMIC DNA]</scope>
    <source>
        <strain evidence="2 3">CLA-AA-H232</strain>
    </source>
</reference>
<evidence type="ECO:0000313" key="3">
    <source>
        <dbReference type="Proteomes" id="UP001198242"/>
    </source>
</evidence>
<dbReference type="PANTHER" id="PTHR45138:SF9">
    <property type="entry name" value="DIGUANYLATE CYCLASE DGCM-RELATED"/>
    <property type="match status" value="1"/>
</dbReference>
<dbReference type="CDD" id="cd01949">
    <property type="entry name" value="GGDEF"/>
    <property type="match status" value="1"/>
</dbReference>
<dbReference type="InterPro" id="IPR029787">
    <property type="entry name" value="Nucleotide_cyclase"/>
</dbReference>
<dbReference type="EMBL" id="JAJEQM010000016">
    <property type="protein sequence ID" value="MCC2211343.1"/>
    <property type="molecule type" value="Genomic_DNA"/>
</dbReference>
<comment type="caution">
    <text evidence="2">The sequence shown here is derived from an EMBL/GenBank/DDBJ whole genome shotgun (WGS) entry which is preliminary data.</text>
</comment>
<dbReference type="GO" id="GO:0052621">
    <property type="term" value="F:diguanylate cyclase activity"/>
    <property type="evidence" value="ECO:0007669"/>
    <property type="project" value="TreeGrafter"/>
</dbReference>
<dbReference type="RefSeq" id="WP_308456920.1">
    <property type="nucleotide sequence ID" value="NZ_JAJEQM010000016.1"/>
</dbReference>
<dbReference type="Proteomes" id="UP001198242">
    <property type="component" value="Unassembled WGS sequence"/>
</dbReference>
<protein>
    <submittedName>
        <fullName evidence="2">GGDEF domain-containing protein</fullName>
    </submittedName>
</protein>
<dbReference type="GO" id="GO:0005886">
    <property type="term" value="C:plasma membrane"/>
    <property type="evidence" value="ECO:0007669"/>
    <property type="project" value="TreeGrafter"/>
</dbReference>
<name>A0AAE3J9W1_9FIRM</name>
<dbReference type="SMART" id="SM00267">
    <property type="entry name" value="GGDEF"/>
    <property type="match status" value="1"/>
</dbReference>
<dbReference type="GO" id="GO:0043709">
    <property type="term" value="P:cell adhesion involved in single-species biofilm formation"/>
    <property type="evidence" value="ECO:0007669"/>
    <property type="project" value="TreeGrafter"/>
</dbReference>
<dbReference type="Pfam" id="PF00990">
    <property type="entry name" value="GGDEF"/>
    <property type="match status" value="1"/>
</dbReference>
<sequence>MLKKYFEDDSYNIMPCGVVAFQNDSTLKIISANDYYYSTYANGNFESLNICEEDKNIIADLKDKNEVVYKCIVSDGSIRYICMHLTKYNENDILGILMDVTEQHTNLVRMKDERRCFTFALKSSKNIVFEHNVADDNMTLYIPVKGQTELKKLSIPNNTEDAVYELTDKRDYGYLKENIYNEKVENISVRMKLPGNKNYEWHRIFRNFEHDEKGNLKRIFGTITNIEDEKHHEKELKEKIEIDPVLHVYNRNAGVERINEYIKSNPESRDYALFVIDIDDFKNINDTYGHLYGDTVIAMVAEMLNKATDDDAIVGRYGGDEFFVFLKSSRIAENADRVVDNVCKINISEDKRITCSVGVADGRIFEEVPNYKALFSKADKALYSTKKNGKAHWEIYNENIVYDNSSHAIDYEVEDAENSTELFKTRDMMKVFLELSSSAKNSDDAMYKIIRYVAEKFDIDWFQIMKVNTKEDLITISYEWCSDPKFQNNAGKRGYYAHSDIEHFKEFFEKYPVFILSNEKINGFSLKFQREFEKNKKNGEVVYNANITTGDSFFMFVCTRFGYENPWQIEECVELNMATKLMTMYISQSDKETENEKKLRKIIDYDRKTSCYTIAKFYEQIGRLRKFAEEKDEQVALLHTDFSGMLDFNERFGQIEGDKVFTEFVNCILPSDNDYNIITHIDGADIFFSAFRFKNLESFDKIDALNKQFSKMINEKYPGAHIIVKTGIYVLKTNEVVGVGLDKALKAKKTVKNPTESFCIVYDKDKHENSRC</sequence>
<accession>A0AAE3J9W1</accession>
<dbReference type="AlphaFoldDB" id="A0AAE3J9W1"/>
<organism evidence="2 3">
    <name type="scientific">Hominilimicola fabiformis</name>
    <dbReference type="NCBI Taxonomy" id="2885356"/>
    <lineage>
        <taxon>Bacteria</taxon>
        <taxon>Bacillati</taxon>
        <taxon>Bacillota</taxon>
        <taxon>Clostridia</taxon>
        <taxon>Eubacteriales</taxon>
        <taxon>Oscillospiraceae</taxon>
        <taxon>Hominilimicola</taxon>
    </lineage>
</organism>
<keyword evidence="3" id="KW-1185">Reference proteome</keyword>
<feature type="domain" description="GGDEF" evidence="1">
    <location>
        <begin position="269"/>
        <end position="398"/>
    </location>
</feature>